<sequence>CVLLNSNSSLAHTVIPDLYKIVEDIYGTDATNTDGGGDKNLAFVN</sequence>
<name>A0A0F9EZZ4_9ZZZZ</name>
<reference evidence="1" key="1">
    <citation type="journal article" date="2015" name="Nature">
        <title>Complex archaea that bridge the gap between prokaryotes and eukaryotes.</title>
        <authorList>
            <person name="Spang A."/>
            <person name="Saw J.H."/>
            <person name="Jorgensen S.L."/>
            <person name="Zaremba-Niedzwiedzka K."/>
            <person name="Martijn J."/>
            <person name="Lind A.E."/>
            <person name="van Eijk R."/>
            <person name="Schleper C."/>
            <person name="Guy L."/>
            <person name="Ettema T.J."/>
        </authorList>
    </citation>
    <scope>NUCLEOTIDE SEQUENCE</scope>
</reference>
<accession>A0A0F9EZZ4</accession>
<feature type="non-terminal residue" evidence="1">
    <location>
        <position position="1"/>
    </location>
</feature>
<dbReference type="AlphaFoldDB" id="A0A0F9EZZ4"/>
<organism evidence="1">
    <name type="scientific">marine sediment metagenome</name>
    <dbReference type="NCBI Taxonomy" id="412755"/>
    <lineage>
        <taxon>unclassified sequences</taxon>
        <taxon>metagenomes</taxon>
        <taxon>ecological metagenomes</taxon>
    </lineage>
</organism>
<comment type="caution">
    <text evidence="1">The sequence shown here is derived from an EMBL/GenBank/DDBJ whole genome shotgun (WGS) entry which is preliminary data.</text>
</comment>
<gene>
    <name evidence="1" type="ORF">LCGC14_2012680</name>
</gene>
<evidence type="ECO:0000313" key="1">
    <source>
        <dbReference type="EMBL" id="KKL79654.1"/>
    </source>
</evidence>
<protein>
    <submittedName>
        <fullName evidence="1">Uncharacterized protein</fullName>
    </submittedName>
</protein>
<dbReference type="EMBL" id="LAZR01023104">
    <property type="protein sequence ID" value="KKL79654.1"/>
    <property type="molecule type" value="Genomic_DNA"/>
</dbReference>
<proteinExistence type="predicted"/>